<dbReference type="Pfam" id="PF03483">
    <property type="entry name" value="B3_4"/>
    <property type="match status" value="1"/>
</dbReference>
<sequence>MLGLEVDELAPVAKPFTGVVVGEVLTVEQHPDADRLRVTTVNIGSGEPLQIVCGAPNVRAGMKAPVATIGAILPGDFKIKKGKLRGVESQGMLCGASEIDLEDKIDGLLELPNDAPVGVNIREYLKLDDNVIDISITPNRGDCFSIRGIAREVAVINQLQMNEPEIKSVDATITDEKKVVINTDGAPRYLGRVIKNVNVKASTPEWMEQALARSGIRTHSILVDVTNYVLMELGQPMHAFDLAKIEGTVHVRQAQ</sequence>
<dbReference type="CDD" id="cd02796">
    <property type="entry name" value="tRNA_bind_bactPheRS"/>
    <property type="match status" value="1"/>
</dbReference>
<name>A0A429MJ54_ACIBA</name>
<dbReference type="InterPro" id="IPR033714">
    <property type="entry name" value="tRNA_bind_bactPheRS"/>
</dbReference>
<dbReference type="SUPFAM" id="SSF50249">
    <property type="entry name" value="Nucleic acid-binding proteins"/>
    <property type="match status" value="1"/>
</dbReference>
<dbReference type="GO" id="GO:0000049">
    <property type="term" value="F:tRNA binding"/>
    <property type="evidence" value="ECO:0007669"/>
    <property type="project" value="UniProtKB-UniRule"/>
</dbReference>
<keyword evidence="6 9" id="KW-0694">RNA-binding</keyword>
<evidence type="ECO:0000256" key="4">
    <source>
        <dbReference type="ARBA" id="ARBA00017032"/>
    </source>
</evidence>
<evidence type="ECO:0000256" key="8">
    <source>
        <dbReference type="ARBA" id="ARBA00049255"/>
    </source>
</evidence>
<dbReference type="SMART" id="SM00873">
    <property type="entry name" value="B3_4"/>
    <property type="match status" value="1"/>
</dbReference>
<evidence type="ECO:0000313" key="12">
    <source>
        <dbReference type="Proteomes" id="UP000280073"/>
    </source>
</evidence>
<dbReference type="EC" id="6.1.1.20" evidence="3"/>
<dbReference type="InterPro" id="IPR012340">
    <property type="entry name" value="NA-bd_OB-fold"/>
</dbReference>
<comment type="similarity">
    <text evidence="1">Belongs to the phenylalanyl-tRNA synthetase beta subunit family. Type 1 subfamily.</text>
</comment>
<comment type="subunit">
    <text evidence="2">Tetramer of two alpha and two beta subunits.</text>
</comment>
<proteinExistence type="inferred from homology"/>
<evidence type="ECO:0000256" key="3">
    <source>
        <dbReference type="ARBA" id="ARBA00012814"/>
    </source>
</evidence>
<dbReference type="InterPro" id="IPR020825">
    <property type="entry name" value="Phe-tRNA_synthase-like_B3/B4"/>
</dbReference>
<comment type="caution">
    <text evidence="11">The sequence shown here is derived from an EMBL/GenBank/DDBJ whole genome shotgun (WGS) entry which is preliminary data.</text>
</comment>
<dbReference type="GO" id="GO:0006432">
    <property type="term" value="P:phenylalanyl-tRNA aminoacylation"/>
    <property type="evidence" value="ECO:0007669"/>
    <property type="project" value="InterPro"/>
</dbReference>
<evidence type="ECO:0000313" key="11">
    <source>
        <dbReference type="EMBL" id="RSR35073.1"/>
    </source>
</evidence>
<feature type="domain" description="TRNA-binding" evidence="10">
    <location>
        <begin position="13"/>
        <end position="122"/>
    </location>
</feature>
<feature type="non-terminal residue" evidence="11">
    <location>
        <position position="255"/>
    </location>
</feature>
<gene>
    <name evidence="11" type="ORF">EA686_24080</name>
</gene>
<dbReference type="SUPFAM" id="SSF56037">
    <property type="entry name" value="PheT/TilS domain"/>
    <property type="match status" value="1"/>
</dbReference>
<dbReference type="PANTHER" id="PTHR10947">
    <property type="entry name" value="PHENYLALANYL-TRNA SYNTHETASE BETA CHAIN AND LEUCINE-RICH REPEAT-CONTAINING PROTEIN 47"/>
    <property type="match status" value="1"/>
</dbReference>
<dbReference type="GO" id="GO:0009328">
    <property type="term" value="C:phenylalanine-tRNA ligase complex"/>
    <property type="evidence" value="ECO:0007669"/>
    <property type="project" value="TreeGrafter"/>
</dbReference>
<evidence type="ECO:0000256" key="2">
    <source>
        <dbReference type="ARBA" id="ARBA00011209"/>
    </source>
</evidence>
<dbReference type="InterPro" id="IPR005146">
    <property type="entry name" value="B3/B4_tRNA-bd"/>
</dbReference>
<accession>A0A429MJ54</accession>
<keyword evidence="5 9" id="KW-0820">tRNA-binding</keyword>
<evidence type="ECO:0000256" key="9">
    <source>
        <dbReference type="PROSITE-ProRule" id="PRU00209"/>
    </source>
</evidence>
<dbReference type="PROSITE" id="PS50886">
    <property type="entry name" value="TRBD"/>
    <property type="match status" value="1"/>
</dbReference>
<evidence type="ECO:0000259" key="10">
    <source>
        <dbReference type="PROSITE" id="PS50886"/>
    </source>
</evidence>
<dbReference type="GO" id="GO:0004826">
    <property type="term" value="F:phenylalanine-tRNA ligase activity"/>
    <property type="evidence" value="ECO:0007669"/>
    <property type="project" value="UniProtKB-EC"/>
</dbReference>
<keyword evidence="11" id="KW-0436">Ligase</keyword>
<evidence type="ECO:0000256" key="1">
    <source>
        <dbReference type="ARBA" id="ARBA00008653"/>
    </source>
</evidence>
<organism evidence="11 12">
    <name type="scientific">Acinetobacter baumannii</name>
    <dbReference type="NCBI Taxonomy" id="470"/>
    <lineage>
        <taxon>Bacteria</taxon>
        <taxon>Pseudomonadati</taxon>
        <taxon>Pseudomonadota</taxon>
        <taxon>Gammaproteobacteria</taxon>
        <taxon>Moraxellales</taxon>
        <taxon>Moraxellaceae</taxon>
        <taxon>Acinetobacter</taxon>
        <taxon>Acinetobacter calcoaceticus/baumannii complex</taxon>
    </lineage>
</organism>
<dbReference type="Gene3D" id="3.50.40.10">
    <property type="entry name" value="Phenylalanyl-trna Synthetase, Chain B, domain 3"/>
    <property type="match status" value="1"/>
</dbReference>
<dbReference type="InterPro" id="IPR002547">
    <property type="entry name" value="tRNA-bd_dom"/>
</dbReference>
<dbReference type="Gene3D" id="3.30.56.10">
    <property type="match status" value="1"/>
</dbReference>
<dbReference type="InterPro" id="IPR045060">
    <property type="entry name" value="Phe-tRNA-ligase_IIc_bsu"/>
</dbReference>
<evidence type="ECO:0000256" key="5">
    <source>
        <dbReference type="ARBA" id="ARBA00022555"/>
    </source>
</evidence>
<dbReference type="Pfam" id="PF01588">
    <property type="entry name" value="tRNA_bind"/>
    <property type="match status" value="1"/>
</dbReference>
<dbReference type="FunFam" id="2.40.50.140:FF:000045">
    <property type="entry name" value="Phenylalanine--tRNA ligase beta subunit"/>
    <property type="match status" value="1"/>
</dbReference>
<protein>
    <recommendedName>
        <fullName evidence="4">Phenylalanine--tRNA ligase beta subunit</fullName>
        <ecNumber evidence="3">6.1.1.20</ecNumber>
    </recommendedName>
    <alternativeName>
        <fullName evidence="7">Phenylalanyl-tRNA synthetase beta subunit</fullName>
    </alternativeName>
</protein>
<comment type="catalytic activity">
    <reaction evidence="8">
        <text>tRNA(Phe) + L-phenylalanine + ATP = L-phenylalanyl-tRNA(Phe) + AMP + diphosphate + H(+)</text>
        <dbReference type="Rhea" id="RHEA:19413"/>
        <dbReference type="Rhea" id="RHEA-COMP:9668"/>
        <dbReference type="Rhea" id="RHEA-COMP:9699"/>
        <dbReference type="ChEBI" id="CHEBI:15378"/>
        <dbReference type="ChEBI" id="CHEBI:30616"/>
        <dbReference type="ChEBI" id="CHEBI:33019"/>
        <dbReference type="ChEBI" id="CHEBI:58095"/>
        <dbReference type="ChEBI" id="CHEBI:78442"/>
        <dbReference type="ChEBI" id="CHEBI:78531"/>
        <dbReference type="ChEBI" id="CHEBI:456215"/>
        <dbReference type="EC" id="6.1.1.20"/>
    </reaction>
</comment>
<dbReference type="Proteomes" id="UP000280073">
    <property type="component" value="Unassembled WGS sequence"/>
</dbReference>
<reference evidence="11 12" key="1">
    <citation type="submission" date="2018-10" db="EMBL/GenBank/DDBJ databases">
        <title>GWAS and RNA-Seq identify cryptic mechanisms of antimicrobial resistance in Acinetobacter baumannii.</title>
        <authorList>
            <person name="Sahl J.W."/>
        </authorList>
    </citation>
    <scope>NUCLEOTIDE SEQUENCE [LARGE SCALE GENOMIC DNA]</scope>
    <source>
        <strain evidence="11 12">TG28175</strain>
    </source>
</reference>
<dbReference type="PANTHER" id="PTHR10947:SF0">
    <property type="entry name" value="PHENYLALANINE--TRNA LIGASE BETA SUBUNIT"/>
    <property type="match status" value="1"/>
</dbReference>
<dbReference type="EMBL" id="RFDI01001833">
    <property type="protein sequence ID" value="RSR35073.1"/>
    <property type="molecule type" value="Genomic_DNA"/>
</dbReference>
<dbReference type="AlphaFoldDB" id="A0A429MJ54"/>
<dbReference type="NCBIfam" id="NF045760">
    <property type="entry name" value="YtpR"/>
    <property type="match status" value="1"/>
</dbReference>
<evidence type="ECO:0000256" key="7">
    <source>
        <dbReference type="ARBA" id="ARBA00033189"/>
    </source>
</evidence>
<evidence type="ECO:0000256" key="6">
    <source>
        <dbReference type="ARBA" id="ARBA00022884"/>
    </source>
</evidence>
<dbReference type="Gene3D" id="2.40.50.140">
    <property type="entry name" value="Nucleic acid-binding proteins"/>
    <property type="match status" value="1"/>
</dbReference>